<dbReference type="Proteomes" id="UP001519654">
    <property type="component" value="Unassembled WGS sequence"/>
</dbReference>
<dbReference type="PRINTS" id="PR00385">
    <property type="entry name" value="P450"/>
</dbReference>
<sequence length="402" mass="44000">MADIVESREVSALIAELSTVVGREEPYGHYARLREIGAVVRADDGTLIVTRWTECAAVARDHRLGKMPVELLAHAGLADWAEHPALYGYFTSLLGINPPDHTRLRRLVSSSFTARRVQALRPATERMIDDLIDVMAGRSSSDFVEAFAFPLPCNVISELLGIPAADRAQFQHLVSDWSAVLDDITPEVLSKANPAAKAVREYLAALATERRRQPREDLMSALVGHEEAGDRLTEDELLTMAGLLFAAGFETTTNLLSNGLVALLEHPEQRPALFADPAAAVQELLRYDSPVQNIDRTALEATTIAGVTFQPGDRIVAYTGSANRDPRRFSEPDRLDLKRADNASLAFGGGMHYCLGAPMARLEAEIAFPRLFERLPGLRLAPGAARRDSLTIRGYDALPVQN</sequence>
<dbReference type="PRINTS" id="PR00359">
    <property type="entry name" value="BP450"/>
</dbReference>
<gene>
    <name evidence="3" type="ORF">KOI35_12680</name>
</gene>
<reference evidence="3 4" key="1">
    <citation type="submission" date="2021-06" db="EMBL/GenBank/DDBJ databases">
        <title>Actinoplanes lichenicola sp. nov., and Actinoplanes ovalisporus sp. nov., isolated from lichen in Thailand.</title>
        <authorList>
            <person name="Saeng-In P."/>
            <person name="Kanchanasin P."/>
            <person name="Yuki M."/>
            <person name="Kudo T."/>
            <person name="Ohkuma M."/>
            <person name="Phongsopitanun W."/>
            <person name="Tanasupawat S."/>
        </authorList>
    </citation>
    <scope>NUCLEOTIDE SEQUENCE [LARGE SCALE GENOMIC DNA]</scope>
    <source>
        <strain evidence="3 4">NBRC 110975</strain>
    </source>
</reference>
<protein>
    <submittedName>
        <fullName evidence="3">Cytochrome P450</fullName>
    </submittedName>
</protein>
<dbReference type="Pfam" id="PF00067">
    <property type="entry name" value="p450"/>
    <property type="match status" value="2"/>
</dbReference>
<organism evidence="3 4">
    <name type="scientific">Paractinoplanes bogorensis</name>
    <dbReference type="NCBI Taxonomy" id="1610840"/>
    <lineage>
        <taxon>Bacteria</taxon>
        <taxon>Bacillati</taxon>
        <taxon>Actinomycetota</taxon>
        <taxon>Actinomycetes</taxon>
        <taxon>Micromonosporales</taxon>
        <taxon>Micromonosporaceae</taxon>
        <taxon>Paractinoplanes</taxon>
    </lineage>
</organism>
<dbReference type="InterPro" id="IPR036396">
    <property type="entry name" value="Cyt_P450_sf"/>
</dbReference>
<comment type="similarity">
    <text evidence="1 2">Belongs to the cytochrome P450 family.</text>
</comment>
<comment type="caution">
    <text evidence="3">The sequence shown here is derived from an EMBL/GenBank/DDBJ whole genome shotgun (WGS) entry which is preliminary data.</text>
</comment>
<keyword evidence="2" id="KW-0479">Metal-binding</keyword>
<evidence type="ECO:0000256" key="1">
    <source>
        <dbReference type="ARBA" id="ARBA00010617"/>
    </source>
</evidence>
<dbReference type="PANTHER" id="PTHR46696:SF1">
    <property type="entry name" value="CYTOCHROME P450 YJIB-RELATED"/>
    <property type="match status" value="1"/>
</dbReference>
<keyword evidence="4" id="KW-1185">Reference proteome</keyword>
<keyword evidence="2" id="KW-0560">Oxidoreductase</keyword>
<dbReference type="InterPro" id="IPR001128">
    <property type="entry name" value="Cyt_P450"/>
</dbReference>
<evidence type="ECO:0000256" key="2">
    <source>
        <dbReference type="RuleBase" id="RU000461"/>
    </source>
</evidence>
<dbReference type="PROSITE" id="PS00086">
    <property type="entry name" value="CYTOCHROME_P450"/>
    <property type="match status" value="1"/>
</dbReference>
<dbReference type="InterPro" id="IPR002397">
    <property type="entry name" value="Cyt_P450_B"/>
</dbReference>
<dbReference type="EMBL" id="JAHKKG010000004">
    <property type="protein sequence ID" value="MBU2664351.1"/>
    <property type="molecule type" value="Genomic_DNA"/>
</dbReference>
<dbReference type="Gene3D" id="1.10.630.10">
    <property type="entry name" value="Cytochrome P450"/>
    <property type="match status" value="1"/>
</dbReference>
<name>A0ABS5YM06_9ACTN</name>
<evidence type="ECO:0000313" key="3">
    <source>
        <dbReference type="EMBL" id="MBU2664351.1"/>
    </source>
</evidence>
<keyword evidence="2" id="KW-0503">Monooxygenase</keyword>
<accession>A0ABS5YM06</accession>
<keyword evidence="2" id="KW-0349">Heme</keyword>
<keyword evidence="2" id="KW-0408">Iron</keyword>
<dbReference type="InterPro" id="IPR017972">
    <property type="entry name" value="Cyt_P450_CS"/>
</dbReference>
<dbReference type="RefSeq" id="WP_215786901.1">
    <property type="nucleotide sequence ID" value="NZ_JAHKKG010000004.1"/>
</dbReference>
<dbReference type="SUPFAM" id="SSF48264">
    <property type="entry name" value="Cytochrome P450"/>
    <property type="match status" value="1"/>
</dbReference>
<proteinExistence type="inferred from homology"/>
<evidence type="ECO:0000313" key="4">
    <source>
        <dbReference type="Proteomes" id="UP001519654"/>
    </source>
</evidence>
<dbReference type="PANTHER" id="PTHR46696">
    <property type="entry name" value="P450, PUTATIVE (EUROFUNG)-RELATED"/>
    <property type="match status" value="1"/>
</dbReference>
<dbReference type="CDD" id="cd20625">
    <property type="entry name" value="CYP164-like"/>
    <property type="match status" value="1"/>
</dbReference>